<evidence type="ECO:0000313" key="2">
    <source>
        <dbReference type="EMBL" id="PNW85619.1"/>
    </source>
</evidence>
<sequence>MGGVAVAPYSLGGAVQANGHLSYGQVPLGVPSLGGHCNSSGGVPLLSGGASTPSSAAGGRGWAPMSRRASFVTSIIMRSSASNQVHSQPGGCGDGDGDGDGVLLNTDENGVAVRGPGLAAPTASGHLSGVLGSGHAGPIAPLHVAPASALPSQRFSRRRSSLDERRPAATAVAASGSSRGLVPSGPRRASLDLQRSPPMALSTTTGAGPNAALPAVIRAEVAAAVPDELAEVQRHFLPSVNAAQGQQPPQQQRHSTGYWPCFASEQQVWIKRDGSGGADPAPATFSQAGPVSASGTGGVAGARAGASASDAHAFYSGTGSSGPSTRFSSVTAMSGAGAPGGGGVAEEADVDDPMIAAAAAAYWGSAAAPESAKEVAAGVAGAWVMRGGAAHGLTASSPGAGDGGMQQQLQPHYQYQPPHTSSPQRYVTAAAAEPTGAAAASGSHNGGGSTSGSMRFCRFAAAPPALGVPGTGVASARPNSTRPGNPPRRLSS</sequence>
<dbReference type="AlphaFoldDB" id="A0A2K3DYM2"/>
<keyword evidence="3" id="KW-1185">Reference proteome</keyword>
<reference evidence="2 3" key="1">
    <citation type="journal article" date="2007" name="Science">
        <title>The Chlamydomonas genome reveals the evolution of key animal and plant functions.</title>
        <authorList>
            <person name="Merchant S.S."/>
            <person name="Prochnik S.E."/>
            <person name="Vallon O."/>
            <person name="Harris E.H."/>
            <person name="Karpowicz S.J."/>
            <person name="Witman G.B."/>
            <person name="Terry A."/>
            <person name="Salamov A."/>
            <person name="Fritz-Laylin L.K."/>
            <person name="Marechal-Drouard L."/>
            <person name="Marshall W.F."/>
            <person name="Qu L.H."/>
            <person name="Nelson D.R."/>
            <person name="Sanderfoot A.A."/>
            <person name="Spalding M.H."/>
            <person name="Kapitonov V.V."/>
            <person name="Ren Q."/>
            <person name="Ferris P."/>
            <person name="Lindquist E."/>
            <person name="Shapiro H."/>
            <person name="Lucas S.M."/>
            <person name="Grimwood J."/>
            <person name="Schmutz J."/>
            <person name="Cardol P."/>
            <person name="Cerutti H."/>
            <person name="Chanfreau G."/>
            <person name="Chen C.L."/>
            <person name="Cognat V."/>
            <person name="Croft M.T."/>
            <person name="Dent R."/>
            <person name="Dutcher S."/>
            <person name="Fernandez E."/>
            <person name="Fukuzawa H."/>
            <person name="Gonzalez-Ballester D."/>
            <person name="Gonzalez-Halphen D."/>
            <person name="Hallmann A."/>
            <person name="Hanikenne M."/>
            <person name="Hippler M."/>
            <person name="Inwood W."/>
            <person name="Jabbari K."/>
            <person name="Kalanon M."/>
            <person name="Kuras R."/>
            <person name="Lefebvre P.A."/>
            <person name="Lemaire S.D."/>
            <person name="Lobanov A.V."/>
            <person name="Lohr M."/>
            <person name="Manuell A."/>
            <person name="Meier I."/>
            <person name="Mets L."/>
            <person name="Mittag M."/>
            <person name="Mittelmeier T."/>
            <person name="Moroney J.V."/>
            <person name="Moseley J."/>
            <person name="Napoli C."/>
            <person name="Nedelcu A.M."/>
            <person name="Niyogi K."/>
            <person name="Novoselov S.V."/>
            <person name="Paulsen I.T."/>
            <person name="Pazour G."/>
            <person name="Purton S."/>
            <person name="Ral J.P."/>
            <person name="Riano-Pachon D.M."/>
            <person name="Riekhof W."/>
            <person name="Rymarquis L."/>
            <person name="Schroda M."/>
            <person name="Stern D."/>
            <person name="Umen J."/>
            <person name="Willows R."/>
            <person name="Wilson N."/>
            <person name="Zimmer S.L."/>
            <person name="Allmer J."/>
            <person name="Balk J."/>
            <person name="Bisova K."/>
            <person name="Chen C.J."/>
            <person name="Elias M."/>
            <person name="Gendler K."/>
            <person name="Hauser C."/>
            <person name="Lamb M.R."/>
            <person name="Ledford H."/>
            <person name="Long J.C."/>
            <person name="Minagawa J."/>
            <person name="Page M.D."/>
            <person name="Pan J."/>
            <person name="Pootakham W."/>
            <person name="Roje S."/>
            <person name="Rose A."/>
            <person name="Stahlberg E."/>
            <person name="Terauchi A.M."/>
            <person name="Yang P."/>
            <person name="Ball S."/>
            <person name="Bowler C."/>
            <person name="Dieckmann C.L."/>
            <person name="Gladyshev V.N."/>
            <person name="Green P."/>
            <person name="Jorgensen R."/>
            <person name="Mayfield S."/>
            <person name="Mueller-Roeber B."/>
            <person name="Rajamani S."/>
            <person name="Sayre R.T."/>
            <person name="Brokstein P."/>
            <person name="Dubchak I."/>
            <person name="Goodstein D."/>
            <person name="Hornick L."/>
            <person name="Huang Y.W."/>
            <person name="Jhaveri J."/>
            <person name="Luo Y."/>
            <person name="Martinez D."/>
            <person name="Ngau W.C."/>
            <person name="Otillar B."/>
            <person name="Poliakov A."/>
            <person name="Porter A."/>
            <person name="Szajkowski L."/>
            <person name="Werner G."/>
            <person name="Zhou K."/>
            <person name="Grigoriev I.V."/>
            <person name="Rokhsar D.S."/>
            <person name="Grossman A.R."/>
        </authorList>
    </citation>
    <scope>NUCLEOTIDE SEQUENCE [LARGE SCALE GENOMIC DNA]</scope>
    <source>
        <strain evidence="3">CC-503</strain>
    </source>
</reference>
<protein>
    <submittedName>
        <fullName evidence="2">Uncharacterized protein</fullName>
    </submittedName>
</protein>
<dbReference type="OrthoDB" id="560524at2759"/>
<gene>
    <name evidence="2" type="ORF">CHLRE_03g195100v5</name>
</gene>
<dbReference type="Proteomes" id="UP000006906">
    <property type="component" value="Chromosome 3"/>
</dbReference>
<name>A0A2K3DYM2_CHLRE</name>
<evidence type="ECO:0000256" key="1">
    <source>
        <dbReference type="SAM" id="MobiDB-lite"/>
    </source>
</evidence>
<feature type="region of interest" description="Disordered" evidence="1">
    <location>
        <begin position="467"/>
        <end position="492"/>
    </location>
</feature>
<dbReference type="RefSeq" id="XP_042926366.1">
    <property type="nucleotide sequence ID" value="XM_043061237.1"/>
</dbReference>
<dbReference type="EMBL" id="CM008964">
    <property type="protein sequence ID" value="PNW85619.1"/>
    <property type="molecule type" value="Genomic_DNA"/>
</dbReference>
<dbReference type="KEGG" id="cre:CHLRE_03g195100v5"/>
<feature type="region of interest" description="Disordered" evidence="1">
    <location>
        <begin position="82"/>
        <end position="102"/>
    </location>
</feature>
<feature type="region of interest" description="Disordered" evidence="1">
    <location>
        <begin position="148"/>
        <end position="195"/>
    </location>
</feature>
<proteinExistence type="predicted"/>
<dbReference type="InParanoid" id="A0A2K3DYM2"/>
<dbReference type="GeneID" id="66052960"/>
<dbReference type="Gramene" id="PNW85619">
    <property type="protein sequence ID" value="PNW85619"/>
    <property type="gene ID" value="CHLRE_03g195100v5"/>
</dbReference>
<accession>A0A2K3DYM2</accession>
<organism evidence="2 3">
    <name type="scientific">Chlamydomonas reinhardtii</name>
    <name type="common">Chlamydomonas smithii</name>
    <dbReference type="NCBI Taxonomy" id="3055"/>
    <lineage>
        <taxon>Eukaryota</taxon>
        <taxon>Viridiplantae</taxon>
        <taxon>Chlorophyta</taxon>
        <taxon>core chlorophytes</taxon>
        <taxon>Chlorophyceae</taxon>
        <taxon>CS clade</taxon>
        <taxon>Chlamydomonadales</taxon>
        <taxon>Chlamydomonadaceae</taxon>
        <taxon>Chlamydomonas</taxon>
    </lineage>
</organism>
<evidence type="ECO:0000313" key="3">
    <source>
        <dbReference type="Proteomes" id="UP000006906"/>
    </source>
</evidence>
<dbReference type="PaxDb" id="3055-EDP03146"/>